<dbReference type="RefSeq" id="WP_066415667.1">
    <property type="nucleotide sequence ID" value="NZ_CP018866.1"/>
</dbReference>
<evidence type="ECO:0000313" key="8">
    <source>
        <dbReference type="EMBL" id="AST94166.1"/>
    </source>
</evidence>
<keyword evidence="3 6" id="KW-0812">Transmembrane</keyword>
<dbReference type="STRING" id="1314751.GCA_001591425_02116"/>
<dbReference type="InterPro" id="IPR018076">
    <property type="entry name" value="T2SS_GspF_dom"/>
</dbReference>
<evidence type="ECO:0000256" key="2">
    <source>
        <dbReference type="ARBA" id="ARBA00022475"/>
    </source>
</evidence>
<organism evidence="8 9">
    <name type="scientific">Sutcliffiella cohnii</name>
    <dbReference type="NCBI Taxonomy" id="33932"/>
    <lineage>
        <taxon>Bacteria</taxon>
        <taxon>Bacillati</taxon>
        <taxon>Bacillota</taxon>
        <taxon>Bacilli</taxon>
        <taxon>Bacillales</taxon>
        <taxon>Bacillaceae</taxon>
        <taxon>Sutcliffiella</taxon>
    </lineage>
</organism>
<keyword evidence="5 6" id="KW-0472">Membrane</keyword>
<dbReference type="Proteomes" id="UP000215224">
    <property type="component" value="Chromosome"/>
</dbReference>
<evidence type="ECO:0000259" key="7">
    <source>
        <dbReference type="Pfam" id="PF00482"/>
    </source>
</evidence>
<dbReference type="PANTHER" id="PTHR35007:SF2">
    <property type="entry name" value="PILUS ASSEMBLE PROTEIN"/>
    <property type="match status" value="1"/>
</dbReference>
<dbReference type="AlphaFoldDB" id="A0A223KXH5"/>
<feature type="transmembrane region" description="Helical" evidence="6">
    <location>
        <begin position="107"/>
        <end position="126"/>
    </location>
</feature>
<reference evidence="8 9" key="1">
    <citation type="submission" date="2016-12" db="EMBL/GenBank/DDBJ databases">
        <title>The whole genome sequencing and assembly of Bacillus cohnii DSM 6307T strain.</title>
        <authorList>
            <person name="Lee Y.-J."/>
            <person name="Yi H."/>
            <person name="Bahn Y.-S."/>
            <person name="Kim J.F."/>
            <person name="Lee D.-W."/>
        </authorList>
    </citation>
    <scope>NUCLEOTIDE SEQUENCE [LARGE SCALE GENOMIC DNA]</scope>
    <source>
        <strain evidence="8 9">DSM 6307</strain>
    </source>
</reference>
<accession>A0A223KXH5</accession>
<dbReference type="EMBL" id="CP018866">
    <property type="protein sequence ID" value="AST94166.1"/>
    <property type="molecule type" value="Genomic_DNA"/>
</dbReference>
<evidence type="ECO:0000313" key="9">
    <source>
        <dbReference type="Proteomes" id="UP000215224"/>
    </source>
</evidence>
<dbReference type="KEGG" id="bcoh:BC6307_24475"/>
<dbReference type="GO" id="GO:0005886">
    <property type="term" value="C:plasma membrane"/>
    <property type="evidence" value="ECO:0007669"/>
    <property type="project" value="UniProtKB-SubCell"/>
</dbReference>
<evidence type="ECO:0000256" key="6">
    <source>
        <dbReference type="SAM" id="Phobius"/>
    </source>
</evidence>
<feature type="transmembrane region" description="Helical" evidence="6">
    <location>
        <begin position="6"/>
        <end position="24"/>
    </location>
</feature>
<keyword evidence="2" id="KW-1003">Cell membrane</keyword>
<feature type="transmembrane region" description="Helical" evidence="6">
    <location>
        <begin position="132"/>
        <end position="149"/>
    </location>
</feature>
<dbReference type="Pfam" id="PF00482">
    <property type="entry name" value="T2SSF"/>
    <property type="match status" value="1"/>
</dbReference>
<comment type="subcellular location">
    <subcellularLocation>
        <location evidence="1">Cell membrane</location>
        <topology evidence="1">Multi-pass membrane protein</topology>
    </subcellularLocation>
</comment>
<evidence type="ECO:0000256" key="3">
    <source>
        <dbReference type="ARBA" id="ARBA00022692"/>
    </source>
</evidence>
<protein>
    <submittedName>
        <fullName evidence="8">Pilus assembly protein TadB</fullName>
    </submittedName>
</protein>
<feature type="transmembrane region" description="Helical" evidence="6">
    <location>
        <begin position="276"/>
        <end position="302"/>
    </location>
</feature>
<keyword evidence="9" id="KW-1185">Reference proteome</keyword>
<evidence type="ECO:0000256" key="4">
    <source>
        <dbReference type="ARBA" id="ARBA00022989"/>
    </source>
</evidence>
<name>A0A223KXH5_9BACI</name>
<gene>
    <name evidence="8" type="ORF">BC6307_24475</name>
</gene>
<dbReference type="PANTHER" id="PTHR35007">
    <property type="entry name" value="INTEGRAL MEMBRANE PROTEIN-RELATED"/>
    <property type="match status" value="1"/>
</dbReference>
<evidence type="ECO:0000256" key="1">
    <source>
        <dbReference type="ARBA" id="ARBA00004651"/>
    </source>
</evidence>
<sequence length="311" mass="35305">MDSFILISVILIWLFILIGIVNIYKYSIEKRELKEYIEEVTTEAFYFGKEKKTSRVSKVIARLSKYADDFSNLGERINFFSETQDLEETLKKAGYPHQLTVARLQGLKIVFVIIGFLMGASSVILGLPFSNIAFVTFPFIGFFLPIIWIKQKAKERQLKLRQDLPDFLDTVTISLQAGAGLDQAIKETIKHFQGPIREEFSRLMSEIELGMPREQAYSNMLKRNDNPEFQNFIKALVQGTRLGVPVSTTFHIQAEEIRKISIEQVKEKAAKASPKVTLITSFIIAPTVMMLILGLVVLNLVYGDNSILDAL</sequence>
<proteinExistence type="predicted"/>
<evidence type="ECO:0000256" key="5">
    <source>
        <dbReference type="ARBA" id="ARBA00023136"/>
    </source>
</evidence>
<feature type="domain" description="Type II secretion system protein GspF" evidence="7">
    <location>
        <begin position="167"/>
        <end position="293"/>
    </location>
</feature>
<keyword evidence="4 6" id="KW-1133">Transmembrane helix</keyword>